<dbReference type="Proteomes" id="UP001162480">
    <property type="component" value="Chromosome 6"/>
</dbReference>
<keyword evidence="5" id="KW-1185">Reference proteome</keyword>
<feature type="region of interest" description="Disordered" evidence="2">
    <location>
        <begin position="251"/>
        <end position="273"/>
    </location>
</feature>
<sequence>MKRLGSLWNYELCLKNIPVLMEKEELYKQLLLMKKEYARKKKRLELAIQAKNSQEVPCRKKISTQLKTHPATCEMGNKEFCDKKDKINSSQVKKIDEICVSEDSLKLSCKTKNLLNIPFNSFEQKTDPIKAEIASDFKTSLPLPTKSFQSVESDCQTSGNSECSSVSLNTSKILLKTSNDTQHKWKTCLSNSFASGESTQKITPSETMKPQITISTNVRENSDLVCSSKQVNERLAVPLLQESSYIEKQNKFKPNQLETDNSLKNSSENPFDSNHISKSDEELISSEALCCGEVNMPLKCQEVSSGLQTGNDCIKNETALLNQKEVNNDTDPFQIINSSASLFNSDQKISSQSLQCCHLNQSSENQTIKIMDSLPSDHTKNSDAKEKQTEILDKLVVKQFQKDPFSVCDFQTICDLKLTRTEKIPDNNEVVSLFYTSCSVSIHRDITVCENYLVGVTKSEILFWTYTKNEDWHIIYQWKVSDYLKECSTASLHPYDSAVCVAVLGLKAQMHHSLILSTFQGLSKRSISVVVTSVVSLPTNQIIYCSLNSFELAVASSSNENTKISKIYLLEDFTAVKEEQSLESTSEKLLSLATIQRLPAGLIGLTVTNVLLIWNHTTNLLLIKVPLTDINENCCNIPTAMNLEGHVIFPVLFKEGLQLGSFVALNPTTSMVSKLLSYEKIPHFNTSLKMTSAHVFDKTFVSFNENILGLWDLFSGYLMASIYCSNISSVTVFHSVNQLWLITSQKGGCIHCSTWICEYLFSRMQLVKSNKRKYLSDAHLEDEIRLALTNILADIEKLLDDSKQFQISH</sequence>
<reference evidence="4" key="1">
    <citation type="submission" date="2023-08" db="EMBL/GenBank/DDBJ databases">
        <authorList>
            <person name="Alioto T."/>
            <person name="Alioto T."/>
            <person name="Gomez Garrido J."/>
        </authorList>
    </citation>
    <scope>NUCLEOTIDE SEQUENCE</scope>
</reference>
<name>A0AA36F741_OCTVU</name>
<accession>A0AA36F741</accession>
<evidence type="ECO:0000256" key="2">
    <source>
        <dbReference type="SAM" id="MobiDB-lite"/>
    </source>
</evidence>
<evidence type="ECO:0000313" key="5">
    <source>
        <dbReference type="Proteomes" id="UP001162480"/>
    </source>
</evidence>
<dbReference type="AlphaFoldDB" id="A0AA36F741"/>
<dbReference type="InterPro" id="IPR031920">
    <property type="entry name" value="PALB2_WD40"/>
</dbReference>
<keyword evidence="1" id="KW-0175">Coiled coil</keyword>
<dbReference type="EMBL" id="OX597819">
    <property type="protein sequence ID" value="CAI9724598.1"/>
    <property type="molecule type" value="Genomic_DNA"/>
</dbReference>
<dbReference type="Gene3D" id="2.130.10.10">
    <property type="entry name" value="YVTN repeat-like/Quinoprotein amine dehydrogenase"/>
    <property type="match status" value="1"/>
</dbReference>
<evidence type="ECO:0000313" key="4">
    <source>
        <dbReference type="EMBL" id="CAI9724598.1"/>
    </source>
</evidence>
<feature type="coiled-coil region" evidence="1">
    <location>
        <begin position="23"/>
        <end position="54"/>
    </location>
</feature>
<evidence type="ECO:0000256" key="1">
    <source>
        <dbReference type="SAM" id="Coils"/>
    </source>
</evidence>
<dbReference type="InterPro" id="IPR015943">
    <property type="entry name" value="WD40/YVTN_repeat-like_dom_sf"/>
</dbReference>
<dbReference type="Pfam" id="PF16756">
    <property type="entry name" value="PALB2_WD40"/>
    <property type="match status" value="1"/>
</dbReference>
<feature type="domain" description="Partner and localiser of BRCA2 WD40" evidence="3">
    <location>
        <begin position="439"/>
        <end position="749"/>
    </location>
</feature>
<organism evidence="4 5">
    <name type="scientific">Octopus vulgaris</name>
    <name type="common">Common octopus</name>
    <dbReference type="NCBI Taxonomy" id="6645"/>
    <lineage>
        <taxon>Eukaryota</taxon>
        <taxon>Metazoa</taxon>
        <taxon>Spiralia</taxon>
        <taxon>Lophotrochozoa</taxon>
        <taxon>Mollusca</taxon>
        <taxon>Cephalopoda</taxon>
        <taxon>Coleoidea</taxon>
        <taxon>Octopodiformes</taxon>
        <taxon>Octopoda</taxon>
        <taxon>Incirrata</taxon>
        <taxon>Octopodidae</taxon>
        <taxon>Octopus</taxon>
    </lineage>
</organism>
<gene>
    <name evidence="4" type="ORF">OCTVUL_1B014524</name>
</gene>
<protein>
    <recommendedName>
        <fullName evidence="3">Partner and localiser of BRCA2 WD40 domain-containing protein</fullName>
    </recommendedName>
</protein>
<evidence type="ECO:0000259" key="3">
    <source>
        <dbReference type="Pfam" id="PF16756"/>
    </source>
</evidence>
<proteinExistence type="predicted"/>